<evidence type="ECO:0000313" key="6">
    <source>
        <dbReference type="Proteomes" id="UP000321562"/>
    </source>
</evidence>
<dbReference type="NCBIfam" id="NF037995">
    <property type="entry name" value="TRAP_S1"/>
    <property type="match status" value="1"/>
</dbReference>
<dbReference type="Proteomes" id="UP000321562">
    <property type="component" value="Unassembled WGS sequence"/>
</dbReference>
<dbReference type="CDD" id="cd13665">
    <property type="entry name" value="PBP2_TRAP_Dctp3_4"/>
    <property type="match status" value="1"/>
</dbReference>
<organism evidence="5 6">
    <name type="scientific">Paracoccus aurantiacus</name>
    <dbReference type="NCBI Taxonomy" id="2599412"/>
    <lineage>
        <taxon>Bacteria</taxon>
        <taxon>Pseudomonadati</taxon>
        <taxon>Pseudomonadota</taxon>
        <taxon>Alphaproteobacteria</taxon>
        <taxon>Rhodobacterales</taxon>
        <taxon>Paracoccaceae</taxon>
        <taxon>Paracoccus</taxon>
    </lineage>
</organism>
<evidence type="ECO:0000256" key="3">
    <source>
        <dbReference type="ARBA" id="ARBA00022764"/>
    </source>
</evidence>
<dbReference type="RefSeq" id="WP_147098603.1">
    <property type="nucleotide sequence ID" value="NZ_JBHUFH010000012.1"/>
</dbReference>
<dbReference type="OrthoDB" id="7822595at2"/>
<gene>
    <name evidence="5" type="ORF">FQV27_11590</name>
</gene>
<dbReference type="PANTHER" id="PTHR33376">
    <property type="match status" value="1"/>
</dbReference>
<sequence length="352" mass="38273">MKVFNISIAAGAAALAVLLGAGGALAQEHVFKLHHFLGAESPAQKDMLEPWAKRVEENSGGKVKIEIYPSMTLGGRPPELVSQVRDGVVDLVWTLNGYTPGLFPRTEVMELPFVFVNDPVAANLALAELYPEHLAEEYKGVEPMFLHTHAGQAIQTVSKEVHSPEDMAGMKLRIPTRTGAWVIEALDAQPVSMPVPDLPLALSKGVVDGALIPWEIIPALKIQDQTQFQIEGADKTRLGTSVFQVSMNKARWDSLPEDVQKAFRDASGHDWLVEVGEIWRKTDDRGIKVAVDSGNTHITLTPEETEAFRAKLEPVVDRWVSEVEPLGIDGAALVATARDLIAKNTGDEGASQ</sequence>
<dbReference type="GO" id="GO:0042597">
    <property type="term" value="C:periplasmic space"/>
    <property type="evidence" value="ECO:0007669"/>
    <property type="project" value="UniProtKB-SubCell"/>
</dbReference>
<dbReference type="Gene3D" id="3.40.190.170">
    <property type="entry name" value="Bacterial extracellular solute-binding protein, family 7"/>
    <property type="match status" value="1"/>
</dbReference>
<evidence type="ECO:0000313" key="5">
    <source>
        <dbReference type="EMBL" id="TXB68624.1"/>
    </source>
</evidence>
<keyword evidence="6" id="KW-1185">Reference proteome</keyword>
<evidence type="ECO:0000256" key="4">
    <source>
        <dbReference type="SAM" id="SignalP"/>
    </source>
</evidence>
<dbReference type="EMBL" id="VOPL01000004">
    <property type="protein sequence ID" value="TXB68624.1"/>
    <property type="molecule type" value="Genomic_DNA"/>
</dbReference>
<dbReference type="AlphaFoldDB" id="A0A5C6S2I6"/>
<protein>
    <submittedName>
        <fullName evidence="5">TRAP transporter substrate-binding protein</fullName>
    </submittedName>
</protein>
<comment type="subcellular location">
    <subcellularLocation>
        <location evidence="1">Periplasm</location>
    </subcellularLocation>
</comment>
<accession>A0A5C6S2I6</accession>
<dbReference type="PANTHER" id="PTHR33376:SF15">
    <property type="entry name" value="BLL6794 PROTEIN"/>
    <property type="match status" value="1"/>
</dbReference>
<evidence type="ECO:0000256" key="2">
    <source>
        <dbReference type="ARBA" id="ARBA00022729"/>
    </source>
</evidence>
<dbReference type="GO" id="GO:0055085">
    <property type="term" value="P:transmembrane transport"/>
    <property type="evidence" value="ECO:0007669"/>
    <property type="project" value="InterPro"/>
</dbReference>
<dbReference type="InterPro" id="IPR018389">
    <property type="entry name" value="DctP_fam"/>
</dbReference>
<dbReference type="Pfam" id="PF03480">
    <property type="entry name" value="DctP"/>
    <property type="match status" value="1"/>
</dbReference>
<proteinExistence type="predicted"/>
<feature type="signal peptide" evidence="4">
    <location>
        <begin position="1"/>
        <end position="26"/>
    </location>
</feature>
<comment type="caution">
    <text evidence="5">The sequence shown here is derived from an EMBL/GenBank/DDBJ whole genome shotgun (WGS) entry which is preliminary data.</text>
</comment>
<dbReference type="InterPro" id="IPR038404">
    <property type="entry name" value="TRAP_DctP_sf"/>
</dbReference>
<reference evidence="5 6" key="1">
    <citation type="submission" date="2019-08" db="EMBL/GenBank/DDBJ databases">
        <authorList>
            <person name="Ye J."/>
        </authorList>
    </citation>
    <scope>NUCLEOTIDE SEQUENCE [LARGE SCALE GENOMIC DNA]</scope>
    <source>
        <strain evidence="5 6">TK008</strain>
    </source>
</reference>
<feature type="chain" id="PRO_5022679329" evidence="4">
    <location>
        <begin position="27"/>
        <end position="352"/>
    </location>
</feature>
<keyword evidence="2 4" id="KW-0732">Signal</keyword>
<name>A0A5C6S2I6_9RHOB</name>
<keyword evidence="3" id="KW-0574">Periplasm</keyword>
<evidence type="ECO:0000256" key="1">
    <source>
        <dbReference type="ARBA" id="ARBA00004418"/>
    </source>
</evidence>